<evidence type="ECO:0000313" key="3">
    <source>
        <dbReference type="Proteomes" id="UP001190700"/>
    </source>
</evidence>
<accession>A0AAE0C288</accession>
<reference evidence="2" key="2">
    <citation type="submission" date="2023-06" db="EMBL/GenBank/DDBJ databases">
        <title>Long-read-based genome assembly of the green algal bacterivore Cymbomonas tetramitiformis.</title>
        <authorList>
            <person name="Gyaltshen Y."/>
            <person name="Rozenberg A."/>
            <person name="Paasch A."/>
            <person name="Burns J.A."/>
            <person name="Warring S."/>
            <person name="Larson R."/>
            <person name="Maurer-Alcala X."/>
            <person name="Dacks J."/>
            <person name="Kim E."/>
        </authorList>
    </citation>
    <scope>NUCLEOTIDE SEQUENCE</scope>
    <source>
        <strain evidence="2">PLY_AMNH</strain>
    </source>
</reference>
<keyword evidence="3" id="KW-1185">Reference proteome</keyword>
<dbReference type="Proteomes" id="UP001190700">
    <property type="component" value="Unassembled WGS sequence"/>
</dbReference>
<proteinExistence type="predicted"/>
<sequence length="132" mass="14566">MAFKHPEKRKVERNRELVRLLEAPALAIEAANDARGPAIPDRIQERIDRHHVAVYNGKRKAQGAAQKRAEQYVQNAQWEVNYEQESDPAVHELAPNSSTPPGNSFIEVSMCTWPALCSGGFVSTTGSAGITE</sequence>
<evidence type="ECO:0000313" key="1">
    <source>
        <dbReference type="EMBL" id="KAK3247077.1"/>
    </source>
</evidence>
<reference evidence="2 3" key="1">
    <citation type="journal article" date="2015" name="Genome Biol. Evol.">
        <title>Comparative Genomics of a Bacterivorous Green Alga Reveals Evolutionary Causalities and Consequences of Phago-Mixotrophic Mode of Nutrition.</title>
        <authorList>
            <person name="Burns J.A."/>
            <person name="Paasch A."/>
            <person name="Narechania A."/>
            <person name="Kim E."/>
        </authorList>
    </citation>
    <scope>NUCLEOTIDE SEQUENCE [LARGE SCALE GENOMIC DNA]</scope>
    <source>
        <strain evidence="2">PLY_AMNH</strain>
    </source>
</reference>
<comment type="caution">
    <text evidence="2">The sequence shown here is derived from an EMBL/GenBank/DDBJ whole genome shotgun (WGS) entry which is preliminary data.</text>
</comment>
<name>A0AAE0C288_9CHLO</name>
<dbReference type="AlphaFoldDB" id="A0AAE0C288"/>
<dbReference type="EMBL" id="LGRX02029237">
    <property type="protein sequence ID" value="KAK3247077.1"/>
    <property type="molecule type" value="Genomic_DNA"/>
</dbReference>
<evidence type="ECO:0000313" key="2">
    <source>
        <dbReference type="EMBL" id="KAK3247082.1"/>
    </source>
</evidence>
<dbReference type="EMBL" id="LGRX02029236">
    <property type="protein sequence ID" value="KAK3247082.1"/>
    <property type="molecule type" value="Genomic_DNA"/>
</dbReference>
<organism evidence="2 3">
    <name type="scientific">Cymbomonas tetramitiformis</name>
    <dbReference type="NCBI Taxonomy" id="36881"/>
    <lineage>
        <taxon>Eukaryota</taxon>
        <taxon>Viridiplantae</taxon>
        <taxon>Chlorophyta</taxon>
        <taxon>Pyramimonadophyceae</taxon>
        <taxon>Pyramimonadales</taxon>
        <taxon>Pyramimonadaceae</taxon>
        <taxon>Cymbomonas</taxon>
    </lineage>
</organism>
<gene>
    <name evidence="2" type="ORF">CYMTET_43410</name>
    <name evidence="1" type="ORF">CYMTET_43413</name>
</gene>
<protein>
    <submittedName>
        <fullName evidence="2">Uncharacterized protein</fullName>
    </submittedName>
</protein>